<evidence type="ECO:0000256" key="1">
    <source>
        <dbReference type="SAM" id="Phobius"/>
    </source>
</evidence>
<dbReference type="EMBL" id="CH473985">
    <property type="protein sequence ID" value="EDL94934.1"/>
    <property type="molecule type" value="Genomic_DNA"/>
</dbReference>
<protein>
    <submittedName>
        <fullName evidence="2">RCG20059</fullName>
    </submittedName>
</protein>
<keyword evidence="1" id="KW-0472">Membrane</keyword>
<evidence type="ECO:0000313" key="2">
    <source>
        <dbReference type="EMBL" id="EDL94934.1"/>
    </source>
</evidence>
<name>A6JGS8_RAT</name>
<sequence>MDNNGTATESESKVDFHICLLFCFVLVFPLRTRHVLIGFLKLGVF</sequence>
<organism evidence="2 3">
    <name type="scientific">Rattus norvegicus</name>
    <name type="common">Rat</name>
    <dbReference type="NCBI Taxonomy" id="10116"/>
    <lineage>
        <taxon>Eukaryota</taxon>
        <taxon>Metazoa</taxon>
        <taxon>Chordata</taxon>
        <taxon>Craniata</taxon>
        <taxon>Vertebrata</taxon>
        <taxon>Euteleostomi</taxon>
        <taxon>Mammalia</taxon>
        <taxon>Eutheria</taxon>
        <taxon>Euarchontoglires</taxon>
        <taxon>Glires</taxon>
        <taxon>Rodentia</taxon>
        <taxon>Myomorpha</taxon>
        <taxon>Muroidea</taxon>
        <taxon>Muridae</taxon>
        <taxon>Murinae</taxon>
        <taxon>Rattus</taxon>
    </lineage>
</organism>
<accession>A6JGS8</accession>
<reference evidence="3" key="1">
    <citation type="submission" date="2005-09" db="EMBL/GenBank/DDBJ databases">
        <authorList>
            <person name="Mural R.J."/>
            <person name="Li P.W."/>
            <person name="Adams M.D."/>
            <person name="Amanatides P.G."/>
            <person name="Baden-Tillson H."/>
            <person name="Barnstead M."/>
            <person name="Chin S.H."/>
            <person name="Dew I."/>
            <person name="Evans C.A."/>
            <person name="Ferriera S."/>
            <person name="Flanigan M."/>
            <person name="Fosler C."/>
            <person name="Glodek A."/>
            <person name="Gu Z."/>
            <person name="Holt R.A."/>
            <person name="Jennings D."/>
            <person name="Kraft C.L."/>
            <person name="Lu F."/>
            <person name="Nguyen T."/>
            <person name="Nusskern D.R."/>
            <person name="Pfannkoch C.M."/>
            <person name="Sitter C."/>
            <person name="Sutton G.G."/>
            <person name="Venter J.C."/>
            <person name="Wang Z."/>
            <person name="Woodage T."/>
            <person name="Zheng X.H."/>
            <person name="Zhong F."/>
        </authorList>
    </citation>
    <scope>NUCLEOTIDE SEQUENCE [LARGE SCALE GENOMIC DNA]</scope>
    <source>
        <strain>BN</strain>
        <strain evidence="3">Sprague-Dawley</strain>
    </source>
</reference>
<evidence type="ECO:0000313" key="3">
    <source>
        <dbReference type="Proteomes" id="UP000234681"/>
    </source>
</evidence>
<keyword evidence="1" id="KW-1133">Transmembrane helix</keyword>
<gene>
    <name evidence="2" type="ORF">rCG_20059</name>
</gene>
<feature type="transmembrane region" description="Helical" evidence="1">
    <location>
        <begin position="14"/>
        <end position="32"/>
    </location>
</feature>
<keyword evidence="1" id="KW-0812">Transmembrane</keyword>
<dbReference type="AlphaFoldDB" id="A6JGS8"/>
<proteinExistence type="predicted"/>
<dbReference type="Proteomes" id="UP000234681">
    <property type="component" value="Chromosome 13"/>
</dbReference>